<dbReference type="GO" id="GO:0022627">
    <property type="term" value="C:cytosolic small ribosomal subunit"/>
    <property type="evidence" value="ECO:0007669"/>
    <property type="project" value="UniProtKB-UniRule"/>
</dbReference>
<proteinExistence type="inferred from homology"/>
<evidence type="ECO:0000256" key="1">
    <source>
        <dbReference type="ARBA" id="ARBA00010254"/>
    </source>
</evidence>
<evidence type="ECO:0000313" key="8">
    <source>
        <dbReference type="EMBL" id="SCY80116.1"/>
    </source>
</evidence>
<evidence type="ECO:0000256" key="4">
    <source>
        <dbReference type="ARBA" id="ARBA00022980"/>
    </source>
</evidence>
<evidence type="ECO:0000256" key="3">
    <source>
        <dbReference type="ARBA" id="ARBA00022884"/>
    </source>
</evidence>
<dbReference type="Gene3D" id="2.40.50.140">
    <property type="entry name" value="Nucleic acid-binding proteins"/>
    <property type="match status" value="1"/>
</dbReference>
<keyword evidence="9" id="KW-1185">Reference proteome</keyword>
<dbReference type="PANTHER" id="PTHR10744:SF1">
    <property type="entry name" value="SMALL RIBOSOMAL SUBUNIT PROTEIN US17M"/>
    <property type="match status" value="1"/>
</dbReference>
<dbReference type="InterPro" id="IPR019984">
    <property type="entry name" value="Ribosomal_uS17_bact/chlr"/>
</dbReference>
<dbReference type="InterPro" id="IPR019979">
    <property type="entry name" value="Ribosomal_uS17_CS"/>
</dbReference>
<dbReference type="OrthoDB" id="9811714at2"/>
<keyword evidence="2 6" id="KW-0699">rRNA-binding</keyword>
<evidence type="ECO:0000256" key="6">
    <source>
        <dbReference type="HAMAP-Rule" id="MF_01345"/>
    </source>
</evidence>
<dbReference type="Pfam" id="PF00366">
    <property type="entry name" value="Ribosomal_S17"/>
    <property type="match status" value="1"/>
</dbReference>
<dbReference type="HAMAP" id="MF_01345_B">
    <property type="entry name" value="Ribosomal_uS17_B"/>
    <property type="match status" value="1"/>
</dbReference>
<dbReference type="InterPro" id="IPR000266">
    <property type="entry name" value="Ribosomal_uS17"/>
</dbReference>
<dbReference type="PANTHER" id="PTHR10744">
    <property type="entry name" value="40S RIBOSOMAL PROTEIN S11 FAMILY MEMBER"/>
    <property type="match status" value="1"/>
</dbReference>
<reference evidence="8 9" key="1">
    <citation type="submission" date="2016-10" db="EMBL/GenBank/DDBJ databases">
        <authorList>
            <person name="de Groot N.N."/>
        </authorList>
    </citation>
    <scope>NUCLEOTIDE SEQUENCE [LARGE SCALE GENOMIC DNA]</scope>
    <source>
        <strain evidence="8 9">AA1</strain>
    </source>
</reference>
<dbReference type="Proteomes" id="UP000198870">
    <property type="component" value="Unassembled WGS sequence"/>
</dbReference>
<evidence type="ECO:0000256" key="5">
    <source>
        <dbReference type="ARBA" id="ARBA00023274"/>
    </source>
</evidence>
<organism evidence="8 9">
    <name type="scientific">Desulfoluna spongiiphila</name>
    <dbReference type="NCBI Taxonomy" id="419481"/>
    <lineage>
        <taxon>Bacteria</taxon>
        <taxon>Pseudomonadati</taxon>
        <taxon>Thermodesulfobacteriota</taxon>
        <taxon>Desulfobacteria</taxon>
        <taxon>Desulfobacterales</taxon>
        <taxon>Desulfolunaceae</taxon>
        <taxon>Desulfoluna</taxon>
    </lineage>
</organism>
<dbReference type="PRINTS" id="PR00973">
    <property type="entry name" value="RIBOSOMALS17"/>
</dbReference>
<comment type="function">
    <text evidence="6">One of the primary rRNA binding proteins, it binds specifically to the 5'-end of 16S ribosomal RNA.</text>
</comment>
<evidence type="ECO:0000256" key="2">
    <source>
        <dbReference type="ARBA" id="ARBA00022730"/>
    </source>
</evidence>
<keyword evidence="4 6" id="KW-0689">Ribosomal protein</keyword>
<accession>A0A1G5IVM8</accession>
<dbReference type="AlphaFoldDB" id="A0A1G5IVM8"/>
<dbReference type="GO" id="GO:0006412">
    <property type="term" value="P:translation"/>
    <property type="evidence" value="ECO:0007669"/>
    <property type="project" value="UniProtKB-UniRule"/>
</dbReference>
<keyword evidence="5 6" id="KW-0687">Ribonucleoprotein</keyword>
<name>A0A1G5IVM8_9BACT</name>
<dbReference type="GO" id="GO:0019843">
    <property type="term" value="F:rRNA binding"/>
    <property type="evidence" value="ECO:0007669"/>
    <property type="project" value="UniProtKB-UniRule"/>
</dbReference>
<dbReference type="NCBIfam" id="TIGR03635">
    <property type="entry name" value="uS17_bact"/>
    <property type="match status" value="1"/>
</dbReference>
<comment type="subunit">
    <text evidence="6">Part of the 30S ribosomal subunit.</text>
</comment>
<dbReference type="GO" id="GO:0003735">
    <property type="term" value="F:structural constituent of ribosome"/>
    <property type="evidence" value="ECO:0007669"/>
    <property type="project" value="UniProtKB-UniRule"/>
</dbReference>
<dbReference type="EMBL" id="FMUX01000022">
    <property type="protein sequence ID" value="SCY80116.1"/>
    <property type="molecule type" value="Genomic_DNA"/>
</dbReference>
<protein>
    <recommendedName>
        <fullName evidence="6">Small ribosomal subunit protein uS17</fullName>
    </recommendedName>
</protein>
<gene>
    <name evidence="6" type="primary">rpsQ</name>
    <name evidence="8" type="ORF">SAMN05216233_12271</name>
</gene>
<sequence length="85" mass="9801">MKKRGMKRQLQGTVVSDKMDRTVVVLVERLVKHPLYKKYIKRHNKYAAHDAENACGIGDKVVICECRPLSKSKRHRVSKIVEKAV</sequence>
<dbReference type="SUPFAM" id="SSF50249">
    <property type="entry name" value="Nucleic acid-binding proteins"/>
    <property type="match status" value="1"/>
</dbReference>
<evidence type="ECO:0000313" key="9">
    <source>
        <dbReference type="Proteomes" id="UP000198870"/>
    </source>
</evidence>
<dbReference type="STRING" id="419481.SAMN05216233_12271"/>
<dbReference type="InterPro" id="IPR012340">
    <property type="entry name" value="NA-bd_OB-fold"/>
</dbReference>
<keyword evidence="3 6" id="KW-0694">RNA-binding</keyword>
<dbReference type="CDD" id="cd00364">
    <property type="entry name" value="Ribosomal_uS17"/>
    <property type="match status" value="1"/>
</dbReference>
<comment type="similarity">
    <text evidence="1 6 7">Belongs to the universal ribosomal protein uS17 family.</text>
</comment>
<evidence type="ECO:0000256" key="7">
    <source>
        <dbReference type="RuleBase" id="RU003872"/>
    </source>
</evidence>
<dbReference type="PROSITE" id="PS00056">
    <property type="entry name" value="RIBOSOMAL_S17"/>
    <property type="match status" value="1"/>
</dbReference>
<dbReference type="NCBIfam" id="NF004123">
    <property type="entry name" value="PRK05610.1"/>
    <property type="match status" value="1"/>
</dbReference>